<protein>
    <recommendedName>
        <fullName evidence="2 3">Single-stranded DNA-binding protein</fullName>
        <shortName evidence="2">SSB</shortName>
    </recommendedName>
</protein>
<dbReference type="Proteomes" id="UP001299970">
    <property type="component" value="Unassembled WGS sequence"/>
</dbReference>
<dbReference type="EMBL" id="JAKXMK010000004">
    <property type="protein sequence ID" value="MCH6165171.1"/>
    <property type="molecule type" value="Genomic_DNA"/>
</dbReference>
<evidence type="ECO:0000256" key="1">
    <source>
        <dbReference type="ARBA" id="ARBA00023125"/>
    </source>
</evidence>
<feature type="region of interest" description="Disordered" evidence="4">
    <location>
        <begin position="111"/>
        <end position="138"/>
    </location>
</feature>
<evidence type="ECO:0000256" key="3">
    <source>
        <dbReference type="PIRNR" id="PIRNR002070"/>
    </source>
</evidence>
<name>A0ABS9TA52_9PSEU</name>
<dbReference type="PIRSF" id="PIRSF002070">
    <property type="entry name" value="SSB"/>
    <property type="match status" value="1"/>
</dbReference>
<comment type="caution">
    <text evidence="5">The sequence shown here is derived from an EMBL/GenBank/DDBJ whole genome shotgun (WGS) entry which is preliminary data.</text>
</comment>
<dbReference type="InterPro" id="IPR000424">
    <property type="entry name" value="Primosome_PriB/ssb"/>
</dbReference>
<gene>
    <name evidence="5" type="primary">ssb</name>
    <name evidence="5" type="ORF">MMF94_05700</name>
</gene>
<evidence type="ECO:0000313" key="5">
    <source>
        <dbReference type="EMBL" id="MCH6165171.1"/>
    </source>
</evidence>
<accession>A0ABS9TA52</accession>
<dbReference type="HAMAP" id="MF_00984">
    <property type="entry name" value="SSB"/>
    <property type="match status" value="1"/>
</dbReference>
<dbReference type="InterPro" id="IPR012340">
    <property type="entry name" value="NA-bd_OB-fold"/>
</dbReference>
<comment type="subunit">
    <text evidence="2">Homotetramer.</text>
</comment>
<evidence type="ECO:0000256" key="4">
    <source>
        <dbReference type="SAM" id="MobiDB-lite"/>
    </source>
</evidence>
<dbReference type="PANTHER" id="PTHR10302:SF27">
    <property type="entry name" value="SINGLE-STRANDED DNA-BINDING PROTEIN"/>
    <property type="match status" value="1"/>
</dbReference>
<dbReference type="PANTHER" id="PTHR10302">
    <property type="entry name" value="SINGLE-STRANDED DNA-BINDING PROTEIN"/>
    <property type="match status" value="1"/>
</dbReference>
<comment type="caution">
    <text evidence="2">Lacks conserved residue(s) required for the propagation of feature annotation.</text>
</comment>
<dbReference type="PROSITE" id="PS50935">
    <property type="entry name" value="SSB"/>
    <property type="match status" value="1"/>
</dbReference>
<reference evidence="5 6" key="1">
    <citation type="submission" date="2022-03" db="EMBL/GenBank/DDBJ databases">
        <title>Pseudonocardia alaer sp. nov., a novel actinomycete isolated from reed forest soil.</title>
        <authorList>
            <person name="Wang L."/>
        </authorList>
    </citation>
    <scope>NUCLEOTIDE SEQUENCE [LARGE SCALE GENOMIC DNA]</scope>
    <source>
        <strain evidence="5 6">Y-16303</strain>
    </source>
</reference>
<sequence length="138" mass="14898">MNEITIHGNLTADPELRFSPGGVPVLTLNVAVNRSRYDRRTGGYTNLPPVFHRVVAFNQLAENAATSLAKGATVTITGQLADDSYTKDGERRRGIKLEAADIAASLRYATAQITRNKRPDTDPAPEPLPEPTSEEPAA</sequence>
<dbReference type="NCBIfam" id="TIGR00621">
    <property type="entry name" value="ssb"/>
    <property type="match status" value="1"/>
</dbReference>
<dbReference type="RefSeq" id="WP_241035203.1">
    <property type="nucleotide sequence ID" value="NZ_BAAAJF010000018.1"/>
</dbReference>
<keyword evidence="6" id="KW-1185">Reference proteome</keyword>
<keyword evidence="1 2" id="KW-0238">DNA-binding</keyword>
<dbReference type="Gene3D" id="2.40.50.140">
    <property type="entry name" value="Nucleic acid-binding proteins"/>
    <property type="match status" value="1"/>
</dbReference>
<organism evidence="5 6">
    <name type="scientific">Pseudonocardia alaniniphila</name>
    <dbReference type="NCBI Taxonomy" id="75291"/>
    <lineage>
        <taxon>Bacteria</taxon>
        <taxon>Bacillati</taxon>
        <taxon>Actinomycetota</taxon>
        <taxon>Actinomycetes</taxon>
        <taxon>Pseudonocardiales</taxon>
        <taxon>Pseudonocardiaceae</taxon>
        <taxon>Pseudonocardia</taxon>
    </lineage>
</organism>
<dbReference type="SUPFAM" id="SSF50249">
    <property type="entry name" value="Nucleic acid-binding proteins"/>
    <property type="match status" value="1"/>
</dbReference>
<dbReference type="InterPro" id="IPR011344">
    <property type="entry name" value="ssDNA-bd"/>
</dbReference>
<dbReference type="CDD" id="cd04496">
    <property type="entry name" value="SSB_OBF"/>
    <property type="match status" value="1"/>
</dbReference>
<dbReference type="GO" id="GO:0003677">
    <property type="term" value="F:DNA binding"/>
    <property type="evidence" value="ECO:0007669"/>
    <property type="project" value="UniProtKB-KW"/>
</dbReference>
<proteinExistence type="inferred from homology"/>
<evidence type="ECO:0000313" key="6">
    <source>
        <dbReference type="Proteomes" id="UP001299970"/>
    </source>
</evidence>
<dbReference type="Pfam" id="PF00436">
    <property type="entry name" value="SSB"/>
    <property type="match status" value="1"/>
</dbReference>
<evidence type="ECO:0000256" key="2">
    <source>
        <dbReference type="HAMAP-Rule" id="MF_00984"/>
    </source>
</evidence>